<dbReference type="PATRIC" id="fig|456.5.peg.2001"/>
<keyword evidence="2" id="KW-1185">Reference proteome</keyword>
<evidence type="ECO:0000313" key="2">
    <source>
        <dbReference type="Proteomes" id="UP000055035"/>
    </source>
</evidence>
<dbReference type="OrthoDB" id="5648874at2"/>
<dbReference type="STRING" id="456.Ljor_1876"/>
<accession>A0A0W0VBR1</accession>
<dbReference type="RefSeq" id="WP_058471315.1">
    <property type="nucleotide sequence ID" value="NZ_CAAAIC010000008.1"/>
</dbReference>
<proteinExistence type="predicted"/>
<sequence>MTTINQFKECKDKTAFLLENFLDEQFYEELGKLDKETRQELAIEILASDNYQRIIIKLADLCFRKNGSEFIRKGSSDFLADVLCELLRRNESKEKTETFAYILEHNSEVLPQNYEFSEAFKNILAIIQDIAQRFAKSRADLSYINHLASNIFIKVFGRLVIDSLAPIDSSNPSQYQKQFFLPGKLQQFSKQPEMLQQYFNEKLQDTTPDTELIAEIYSELQEQKEVAHLNAITTIKSLILNNHWEVAGIGFLKGGVNLVLEGKTLKVPHRVAEIANLVEGFEQLEDPNAEDLFQLYRSLQTKAKEALDQPRRGQKESTREFYRALLNNSYLLTTSAVEAFELASDNTPLL</sequence>
<organism evidence="1 2">
    <name type="scientific">Legionella jordanis</name>
    <dbReference type="NCBI Taxonomy" id="456"/>
    <lineage>
        <taxon>Bacteria</taxon>
        <taxon>Pseudomonadati</taxon>
        <taxon>Pseudomonadota</taxon>
        <taxon>Gammaproteobacteria</taxon>
        <taxon>Legionellales</taxon>
        <taxon>Legionellaceae</taxon>
        <taxon>Legionella</taxon>
    </lineage>
</organism>
<gene>
    <name evidence="1" type="ORF">Ljor_1876</name>
</gene>
<dbReference type="AlphaFoldDB" id="A0A0W0VBR1"/>
<name>A0A0W0VBR1_9GAMM</name>
<comment type="caution">
    <text evidence="1">The sequence shown here is derived from an EMBL/GenBank/DDBJ whole genome shotgun (WGS) entry which is preliminary data.</text>
</comment>
<protein>
    <submittedName>
        <fullName evidence="1">Uncharacterized protein</fullName>
    </submittedName>
</protein>
<dbReference type="EMBL" id="LNYJ01000011">
    <property type="protein sequence ID" value="KTD17570.1"/>
    <property type="molecule type" value="Genomic_DNA"/>
</dbReference>
<reference evidence="1 2" key="1">
    <citation type="submission" date="2015-11" db="EMBL/GenBank/DDBJ databases">
        <title>Genomic analysis of 38 Legionella species identifies large and diverse effector repertoires.</title>
        <authorList>
            <person name="Burstein D."/>
            <person name="Amaro F."/>
            <person name="Zusman T."/>
            <person name="Lifshitz Z."/>
            <person name="Cohen O."/>
            <person name="Gilbert J.A."/>
            <person name="Pupko T."/>
            <person name="Shuman H.A."/>
            <person name="Segal G."/>
        </authorList>
    </citation>
    <scope>NUCLEOTIDE SEQUENCE [LARGE SCALE GENOMIC DNA]</scope>
    <source>
        <strain evidence="1 2">BL-540</strain>
    </source>
</reference>
<evidence type="ECO:0000313" key="1">
    <source>
        <dbReference type="EMBL" id="KTD17570.1"/>
    </source>
</evidence>
<dbReference type="Proteomes" id="UP000055035">
    <property type="component" value="Unassembled WGS sequence"/>
</dbReference>